<dbReference type="EC" id="1.6.5.-" evidence="6"/>
<dbReference type="GO" id="GO:0016655">
    <property type="term" value="F:oxidoreductase activity, acting on NAD(P)H, quinone or similar compound as acceptor"/>
    <property type="evidence" value="ECO:0007669"/>
    <property type="project" value="InterPro"/>
</dbReference>
<feature type="binding site" evidence="6">
    <location>
        <position position="9"/>
    </location>
    <ligand>
        <name>FMN</name>
        <dbReference type="ChEBI" id="CHEBI:58210"/>
    </ligand>
</feature>
<sequence length="203" mass="21718">MTLLHLDSSLLGDASVTRHLTQRIVATLTAAHPGTTVVRRDLAAQPPAPLDAELIKVVKFRDLTDLTARQQAELALTDTLVDEFLAAETVVIGAPMYNFSIPTPLKAWIDRVAQPGRTFRYTETGPQGLAGGRRVIIASARGGRYAGTPAETAFDHQEAYLKAVMTFFGIPEVEIIRAEGVAMGDEARAAALAAAEAQIQALV</sequence>
<feature type="binding site" evidence="6">
    <location>
        <begin position="96"/>
        <end position="99"/>
    </location>
    <ligand>
        <name>FMN</name>
        <dbReference type="ChEBI" id="CHEBI:58210"/>
    </ligand>
</feature>
<dbReference type="eggNOG" id="COG1182">
    <property type="taxonomic scope" value="Bacteria"/>
</dbReference>
<dbReference type="STRING" id="1150469.RSPPHO_00748"/>
<dbReference type="RefSeq" id="WP_014414014.1">
    <property type="nucleotide sequence ID" value="NC_017059.1"/>
</dbReference>
<dbReference type="KEGG" id="rpm:RSPPHO_00748"/>
<protein>
    <recommendedName>
        <fullName evidence="6">FMN dependent NADH:quinone oxidoreductase</fullName>
        <ecNumber evidence="6">1.6.5.-</ecNumber>
    </recommendedName>
    <alternativeName>
        <fullName evidence="6">Azo-dye reductase</fullName>
    </alternativeName>
    <alternativeName>
        <fullName evidence="6">FMN-dependent NADH-azo compound oxidoreductase</fullName>
    </alternativeName>
    <alternativeName>
        <fullName evidence="6">FMN-dependent NADH-azoreductase</fullName>
        <ecNumber evidence="6">1.7.1.17</ecNumber>
    </alternativeName>
</protein>
<evidence type="ECO:0000256" key="6">
    <source>
        <dbReference type="HAMAP-Rule" id="MF_01216"/>
    </source>
</evidence>
<dbReference type="AlphaFoldDB" id="H6SQQ9"/>
<comment type="subunit">
    <text evidence="6">Homodimer.</text>
</comment>
<evidence type="ECO:0000313" key="8">
    <source>
        <dbReference type="EMBL" id="CCG07374.1"/>
    </source>
</evidence>
<name>H6SQQ9_PARPM</name>
<comment type="function">
    <text evidence="6">Quinone reductase that provides resistance to thiol-specific stress caused by electrophilic quinones.</text>
</comment>
<dbReference type="OrthoDB" id="9787136at2"/>
<feature type="domain" description="Flavodoxin-like fold" evidence="7">
    <location>
        <begin position="1"/>
        <end position="201"/>
    </location>
</feature>
<dbReference type="HAMAP" id="MF_01216">
    <property type="entry name" value="Azoreductase_type1"/>
    <property type="match status" value="1"/>
</dbReference>
<evidence type="ECO:0000259" key="7">
    <source>
        <dbReference type="Pfam" id="PF02525"/>
    </source>
</evidence>
<comment type="catalytic activity">
    <reaction evidence="6">
        <text>2 a quinone + NADH + H(+) = 2 a 1,4-benzosemiquinone + NAD(+)</text>
        <dbReference type="Rhea" id="RHEA:65952"/>
        <dbReference type="ChEBI" id="CHEBI:15378"/>
        <dbReference type="ChEBI" id="CHEBI:57540"/>
        <dbReference type="ChEBI" id="CHEBI:57945"/>
        <dbReference type="ChEBI" id="CHEBI:132124"/>
        <dbReference type="ChEBI" id="CHEBI:134225"/>
    </reaction>
</comment>
<evidence type="ECO:0000256" key="1">
    <source>
        <dbReference type="ARBA" id="ARBA00022630"/>
    </source>
</evidence>
<dbReference type="GO" id="GO:0010181">
    <property type="term" value="F:FMN binding"/>
    <property type="evidence" value="ECO:0007669"/>
    <property type="project" value="UniProtKB-UniRule"/>
</dbReference>
<comment type="similarity">
    <text evidence="6">Belongs to the azoreductase type 1 family.</text>
</comment>
<comment type="catalytic activity">
    <reaction evidence="5">
        <text>N,N-dimethyl-1,4-phenylenediamine + anthranilate + 2 NAD(+) = 2-(4-dimethylaminophenyl)diazenylbenzoate + 2 NADH + 2 H(+)</text>
        <dbReference type="Rhea" id="RHEA:55872"/>
        <dbReference type="ChEBI" id="CHEBI:15378"/>
        <dbReference type="ChEBI" id="CHEBI:15783"/>
        <dbReference type="ChEBI" id="CHEBI:16567"/>
        <dbReference type="ChEBI" id="CHEBI:57540"/>
        <dbReference type="ChEBI" id="CHEBI:57945"/>
        <dbReference type="ChEBI" id="CHEBI:71579"/>
        <dbReference type="EC" id="1.7.1.17"/>
    </reaction>
    <physiologicalReaction direction="right-to-left" evidence="5">
        <dbReference type="Rhea" id="RHEA:55874"/>
    </physiologicalReaction>
</comment>
<evidence type="ECO:0000256" key="5">
    <source>
        <dbReference type="ARBA" id="ARBA00048542"/>
    </source>
</evidence>
<dbReference type="PATRIC" id="fig|1150469.3.peg.861"/>
<dbReference type="Proteomes" id="UP000033220">
    <property type="component" value="Chromosome DSM 122"/>
</dbReference>
<dbReference type="EC" id="1.7.1.17" evidence="6"/>
<dbReference type="GO" id="GO:0009055">
    <property type="term" value="F:electron transfer activity"/>
    <property type="evidence" value="ECO:0007669"/>
    <property type="project" value="UniProtKB-UniRule"/>
</dbReference>
<keyword evidence="4 6" id="KW-0520">NAD</keyword>
<reference evidence="8 9" key="1">
    <citation type="submission" date="2012-02" db="EMBL/GenBank/DDBJ databases">
        <title>Shotgun genome sequence of Phaeospirillum photometricum DSM 122.</title>
        <authorList>
            <person name="Duquesne K."/>
            <person name="Sturgis J."/>
        </authorList>
    </citation>
    <scope>NUCLEOTIDE SEQUENCE [LARGE SCALE GENOMIC DNA]</scope>
    <source>
        <strain evidence="9">DSM122</strain>
    </source>
</reference>
<dbReference type="EMBL" id="HE663493">
    <property type="protein sequence ID" value="CCG07374.1"/>
    <property type="molecule type" value="Genomic_DNA"/>
</dbReference>
<dbReference type="InterPro" id="IPR003680">
    <property type="entry name" value="Flavodoxin_fold"/>
</dbReference>
<dbReference type="InterPro" id="IPR029039">
    <property type="entry name" value="Flavoprotein-like_sf"/>
</dbReference>
<keyword evidence="2 6" id="KW-0288">FMN</keyword>
<proteinExistence type="inferred from homology"/>
<evidence type="ECO:0000256" key="2">
    <source>
        <dbReference type="ARBA" id="ARBA00022643"/>
    </source>
</evidence>
<evidence type="ECO:0000256" key="4">
    <source>
        <dbReference type="ARBA" id="ARBA00023027"/>
    </source>
</evidence>
<dbReference type="Gene3D" id="3.40.50.360">
    <property type="match status" value="1"/>
</dbReference>
<comment type="caution">
    <text evidence="6">Lacks conserved residue(s) required for the propagation of feature annotation.</text>
</comment>
<evidence type="ECO:0000313" key="9">
    <source>
        <dbReference type="Proteomes" id="UP000033220"/>
    </source>
</evidence>
<gene>
    <name evidence="6" type="primary">azoR</name>
    <name evidence="8" type="ORF">RSPPHO_00748</name>
</gene>
<dbReference type="HOGENOM" id="CLU_088964_0_0_5"/>
<organism evidence="8 9">
    <name type="scientific">Pararhodospirillum photometricum DSM 122</name>
    <dbReference type="NCBI Taxonomy" id="1150469"/>
    <lineage>
        <taxon>Bacteria</taxon>
        <taxon>Pseudomonadati</taxon>
        <taxon>Pseudomonadota</taxon>
        <taxon>Alphaproteobacteria</taxon>
        <taxon>Rhodospirillales</taxon>
        <taxon>Rhodospirillaceae</taxon>
        <taxon>Pararhodospirillum</taxon>
    </lineage>
</organism>
<dbReference type="Pfam" id="PF02525">
    <property type="entry name" value="Flavodoxin_2"/>
    <property type="match status" value="1"/>
</dbReference>
<dbReference type="InterPro" id="IPR023048">
    <property type="entry name" value="NADH:quinone_OxRdtase_FMN_depd"/>
</dbReference>
<keyword evidence="1 6" id="KW-0285">Flavoprotein</keyword>
<dbReference type="SUPFAM" id="SSF52218">
    <property type="entry name" value="Flavoproteins"/>
    <property type="match status" value="1"/>
</dbReference>
<keyword evidence="3 6" id="KW-0560">Oxidoreductase</keyword>
<evidence type="ECO:0000256" key="3">
    <source>
        <dbReference type="ARBA" id="ARBA00023002"/>
    </source>
</evidence>
<comment type="function">
    <text evidence="6">Also exhibits azoreductase activity. Catalyzes the reductive cleavage of the azo bond in aromatic azo compounds to the corresponding amines.</text>
</comment>
<comment type="cofactor">
    <cofactor evidence="6">
        <name>FMN</name>
        <dbReference type="ChEBI" id="CHEBI:58210"/>
    </cofactor>
    <text evidence="6">Binds 1 FMN per subunit.</text>
</comment>
<dbReference type="PANTHER" id="PTHR43741">
    <property type="entry name" value="FMN-DEPENDENT NADH-AZOREDUCTASE 1"/>
    <property type="match status" value="1"/>
</dbReference>
<dbReference type="InterPro" id="IPR050104">
    <property type="entry name" value="FMN-dep_NADH:Q_OxRdtase_AzoR1"/>
</dbReference>
<dbReference type="GO" id="GO:0016652">
    <property type="term" value="F:oxidoreductase activity, acting on NAD(P)H as acceptor"/>
    <property type="evidence" value="ECO:0007669"/>
    <property type="project" value="UniProtKB-UniRule"/>
</dbReference>
<keyword evidence="9" id="KW-1185">Reference proteome</keyword>
<dbReference type="PANTHER" id="PTHR43741:SF4">
    <property type="entry name" value="FMN-DEPENDENT NADH:QUINONE OXIDOREDUCTASE"/>
    <property type="match status" value="1"/>
</dbReference>
<accession>H6SQQ9</accession>